<comment type="caution">
    <text evidence="2">The sequence shown here is derived from an EMBL/GenBank/DDBJ whole genome shotgun (WGS) entry which is preliminary data.</text>
</comment>
<dbReference type="AlphaFoldDB" id="A0AAD5UML2"/>
<name>A0AAD5UML2_9FUNG</name>
<dbReference type="EMBL" id="JADGKB010000002">
    <property type="protein sequence ID" value="KAJ3262312.1"/>
    <property type="molecule type" value="Genomic_DNA"/>
</dbReference>
<sequence>MERRLGIQEPIIQKPTKFVKSNQVIVPRQAIKKDVLEAQEYLSQLYQESPIKSEYAQNIVKLATEKQQKKSKFKDQIYIYDLGFDEGYVGSEDEPKIIPKQKLRKDIISDTPVLLSVIEMLSKKIKVSEKKPEPIIDPVDDDDFDIFEDADKDYIVTVNKDKSKKIKLFEQQVKQETKPDFNDESIQRLIKQESAKQESIKQEMVLEPFEDIDYDDYSDEEEEKGKKRTKSNKKK</sequence>
<feature type="region of interest" description="Disordered" evidence="1">
    <location>
        <begin position="211"/>
        <end position="235"/>
    </location>
</feature>
<feature type="compositionally biased region" description="Acidic residues" evidence="1">
    <location>
        <begin position="211"/>
        <end position="222"/>
    </location>
</feature>
<evidence type="ECO:0000313" key="3">
    <source>
        <dbReference type="Proteomes" id="UP001210925"/>
    </source>
</evidence>
<keyword evidence="3" id="KW-1185">Reference proteome</keyword>
<evidence type="ECO:0000256" key="1">
    <source>
        <dbReference type="SAM" id="MobiDB-lite"/>
    </source>
</evidence>
<organism evidence="2 3">
    <name type="scientific">Boothiomyces macroporosus</name>
    <dbReference type="NCBI Taxonomy" id="261099"/>
    <lineage>
        <taxon>Eukaryota</taxon>
        <taxon>Fungi</taxon>
        <taxon>Fungi incertae sedis</taxon>
        <taxon>Chytridiomycota</taxon>
        <taxon>Chytridiomycota incertae sedis</taxon>
        <taxon>Chytridiomycetes</taxon>
        <taxon>Rhizophydiales</taxon>
        <taxon>Terramycetaceae</taxon>
        <taxon>Boothiomyces</taxon>
    </lineage>
</organism>
<reference evidence="2" key="1">
    <citation type="submission" date="2020-05" db="EMBL/GenBank/DDBJ databases">
        <title>Phylogenomic resolution of chytrid fungi.</title>
        <authorList>
            <person name="Stajich J.E."/>
            <person name="Amses K."/>
            <person name="Simmons R."/>
            <person name="Seto K."/>
            <person name="Myers J."/>
            <person name="Bonds A."/>
            <person name="Quandt C.A."/>
            <person name="Barry K."/>
            <person name="Liu P."/>
            <person name="Grigoriev I."/>
            <person name="Longcore J.E."/>
            <person name="James T.Y."/>
        </authorList>
    </citation>
    <scope>NUCLEOTIDE SEQUENCE</scope>
    <source>
        <strain evidence="2">PLAUS21</strain>
    </source>
</reference>
<proteinExistence type="predicted"/>
<dbReference type="Proteomes" id="UP001210925">
    <property type="component" value="Unassembled WGS sequence"/>
</dbReference>
<feature type="compositionally biased region" description="Basic residues" evidence="1">
    <location>
        <begin position="226"/>
        <end position="235"/>
    </location>
</feature>
<accession>A0AAD5UML2</accession>
<protein>
    <submittedName>
        <fullName evidence="2">Uncharacterized protein</fullName>
    </submittedName>
</protein>
<evidence type="ECO:0000313" key="2">
    <source>
        <dbReference type="EMBL" id="KAJ3262312.1"/>
    </source>
</evidence>
<gene>
    <name evidence="2" type="ORF">HK103_002726</name>
</gene>